<evidence type="ECO:0000313" key="2">
    <source>
        <dbReference type="Proteomes" id="UP000095287"/>
    </source>
</evidence>
<proteinExistence type="predicted"/>
<keyword evidence="2" id="KW-1185">Reference proteome</keyword>
<organism evidence="2 3">
    <name type="scientific">Steinernema glaseri</name>
    <dbReference type="NCBI Taxonomy" id="37863"/>
    <lineage>
        <taxon>Eukaryota</taxon>
        <taxon>Metazoa</taxon>
        <taxon>Ecdysozoa</taxon>
        <taxon>Nematoda</taxon>
        <taxon>Chromadorea</taxon>
        <taxon>Rhabditida</taxon>
        <taxon>Tylenchina</taxon>
        <taxon>Panagrolaimomorpha</taxon>
        <taxon>Strongyloidoidea</taxon>
        <taxon>Steinernematidae</taxon>
        <taxon>Steinernema</taxon>
    </lineage>
</organism>
<evidence type="ECO:0000313" key="3">
    <source>
        <dbReference type="WBParaSite" id="L893_g19831.t1"/>
    </source>
</evidence>
<dbReference type="AlphaFoldDB" id="A0A1I7YUI3"/>
<name>A0A1I7YUI3_9BILA</name>
<feature type="region of interest" description="Disordered" evidence="1">
    <location>
        <begin position="27"/>
        <end position="82"/>
    </location>
</feature>
<evidence type="ECO:0000256" key="1">
    <source>
        <dbReference type="SAM" id="MobiDB-lite"/>
    </source>
</evidence>
<reference evidence="3" key="1">
    <citation type="submission" date="2016-11" db="UniProtKB">
        <authorList>
            <consortium name="WormBaseParasite"/>
        </authorList>
    </citation>
    <scope>IDENTIFICATION</scope>
</reference>
<dbReference type="Proteomes" id="UP000095287">
    <property type="component" value="Unplaced"/>
</dbReference>
<sequence>MVAQHSARPDYHAQYFNGQVQINAFNNEMFPAPPPDFNSARVDSSGYDAPPPQPDPNRLPTYESVVVINKEAGPSNPSTNTS</sequence>
<dbReference type="WBParaSite" id="L893_g19831.t1">
    <property type="protein sequence ID" value="L893_g19831.t1"/>
    <property type="gene ID" value="L893_g19831"/>
</dbReference>
<accession>A0A1I7YUI3</accession>
<protein>
    <submittedName>
        <fullName evidence="3">Ovule protein</fullName>
    </submittedName>
</protein>